<accession>A0A934URE8</accession>
<dbReference type="PROSITE" id="PS51257">
    <property type="entry name" value="PROKAR_LIPOPROTEIN"/>
    <property type="match status" value="1"/>
</dbReference>
<proteinExistence type="predicted"/>
<comment type="caution">
    <text evidence="2">The sequence shown here is derived from an EMBL/GenBank/DDBJ whole genome shotgun (WGS) entry which is preliminary data.</text>
</comment>
<dbReference type="AlphaFoldDB" id="A0A934URE8"/>
<feature type="signal peptide" evidence="1">
    <location>
        <begin position="1"/>
        <end position="23"/>
    </location>
</feature>
<dbReference type="Proteomes" id="UP000617041">
    <property type="component" value="Unassembled WGS sequence"/>
</dbReference>
<evidence type="ECO:0000313" key="2">
    <source>
        <dbReference type="EMBL" id="MBK0393669.1"/>
    </source>
</evidence>
<gene>
    <name evidence="2" type="ORF">I8E28_13810</name>
</gene>
<organism evidence="2 3">
    <name type="scientific">Ramlibacter algicola</name>
    <dbReference type="NCBI Taxonomy" id="2795217"/>
    <lineage>
        <taxon>Bacteria</taxon>
        <taxon>Pseudomonadati</taxon>
        <taxon>Pseudomonadota</taxon>
        <taxon>Betaproteobacteria</taxon>
        <taxon>Burkholderiales</taxon>
        <taxon>Comamonadaceae</taxon>
        <taxon>Ramlibacter</taxon>
    </lineage>
</organism>
<sequence length="97" mass="9619">MRLARISLAVLPLVLLAACTVNPRPVVVNTPPAVVATTPATTAMGASGSIVIPMSAMPPAGLCRVWVPGVDPAAQQLPGNCADAASKLPAGGVLIRG</sequence>
<dbReference type="EMBL" id="JAEDAO010000001">
    <property type="protein sequence ID" value="MBK0393669.1"/>
    <property type="molecule type" value="Genomic_DNA"/>
</dbReference>
<keyword evidence="3" id="KW-1185">Reference proteome</keyword>
<feature type="chain" id="PRO_5037349800" evidence="1">
    <location>
        <begin position="24"/>
        <end position="97"/>
    </location>
</feature>
<keyword evidence="1" id="KW-0732">Signal</keyword>
<evidence type="ECO:0000313" key="3">
    <source>
        <dbReference type="Proteomes" id="UP000617041"/>
    </source>
</evidence>
<name>A0A934URE8_9BURK</name>
<reference evidence="2" key="1">
    <citation type="submission" date="2020-12" db="EMBL/GenBank/DDBJ databases">
        <title>Ramlibacter sp. nov., isolated from a freshwater alga, Cryptomonas.</title>
        <authorList>
            <person name="Kim H.M."/>
            <person name="Jeon C.O."/>
        </authorList>
    </citation>
    <scope>NUCLEOTIDE SEQUENCE</scope>
    <source>
        <strain evidence="2">CrO1</strain>
    </source>
</reference>
<protein>
    <submittedName>
        <fullName evidence="2">Uncharacterized protein</fullName>
    </submittedName>
</protein>
<dbReference type="RefSeq" id="WP_200788625.1">
    <property type="nucleotide sequence ID" value="NZ_JAEDAO010000001.1"/>
</dbReference>
<evidence type="ECO:0000256" key="1">
    <source>
        <dbReference type="SAM" id="SignalP"/>
    </source>
</evidence>